<protein>
    <recommendedName>
        <fullName evidence="3">SLH domain-containing protein</fullName>
    </recommendedName>
</protein>
<dbReference type="Pfam" id="PF00395">
    <property type="entry name" value="SLH"/>
    <property type="match status" value="1"/>
</dbReference>
<evidence type="ECO:0000313" key="5">
    <source>
        <dbReference type="Proteomes" id="UP000005262"/>
    </source>
</evidence>
<gene>
    <name evidence="4" type="ordered locus">Desmer_2150</name>
</gene>
<evidence type="ECO:0000259" key="3">
    <source>
        <dbReference type="PROSITE" id="PS51272"/>
    </source>
</evidence>
<dbReference type="KEGG" id="dmi:Desmer_2150"/>
<dbReference type="STRING" id="768704.Desmer_2150"/>
<evidence type="ECO:0000313" key="4">
    <source>
        <dbReference type="EMBL" id="AFQ44089.1"/>
    </source>
</evidence>
<sequence>MKKNWRSFLAAAVVAVLLVPTVSAPIVLAGEISSAEAVGTLAAPQVGLEKAIQIVKTNFDVPNQYKDFNSSYNTYNGRQVWALRWNGTSEQPGEFAAEVNAINGDIVSMNYWKNEDQLASSPSVPTITKEGAQEISDKLLSQLLGKRTEELKLIPSESEVVPLSYGPFYYSVQYQRFINGVPFLGNGVNVQVSSKDGHINSYTLNWNDVKAPDVNGVISVEKAQQAFAEAPFFKLLYWVPSGYKPMLVGQKQEAKLVYQLTGDNSGGAIDALTGKPLQLNPGEWLSTDAYGVGGMGRAEAEKASQASNSSQILTPQEQQEVERTSKLLKQDEAIAAVKRWVEIPNTLTLSSANLSKDWRSTDKRIWSFDWNSVETNKELGNPQYLSARVSATTGELLGFSIATQQNGKDDVKFDRAAAQKVAEEFLKKVQPERFNQVALDPETDLMYKMNPEPWNNQAFSYGRVVNGVAFPENSMIVNVDPVSGKVTNYELNWSDYDLPSVTGILSKDKGVELFLKARPLTLTYVRIYSNGMPGDLRLVYLPIAKERNMQNSNILDAKSGDLLDFQGQPIEKGPKPYTFNDLTGVTGAPEITVLGQAGLFGDYGNSFKPLEKMSVSSMLRAMYLSRFGLWGNTGLTDKEIISKAKELGWLKEDLKPGDPVNRELLAKVLLRYIQLNKLAELKDIYKVSFQDSDQISSDALGYIALASSTGIIKVEGQVLAPRDTVSRAEGATALFRALNWRN</sequence>
<dbReference type="EMBL" id="CP003629">
    <property type="protein sequence ID" value="AFQ44089.1"/>
    <property type="molecule type" value="Genomic_DNA"/>
</dbReference>
<dbReference type="PROSITE" id="PS51272">
    <property type="entry name" value="SLH"/>
    <property type="match status" value="1"/>
</dbReference>
<dbReference type="InterPro" id="IPR001119">
    <property type="entry name" value="SLH_dom"/>
</dbReference>
<proteinExistence type="predicted"/>
<dbReference type="Pfam" id="PF16244">
    <property type="entry name" value="DUF4901"/>
    <property type="match status" value="2"/>
</dbReference>
<evidence type="ECO:0000256" key="2">
    <source>
        <dbReference type="SAM" id="SignalP"/>
    </source>
</evidence>
<keyword evidence="1" id="KW-0677">Repeat</keyword>
<feature type="domain" description="SLH" evidence="3">
    <location>
        <begin position="686"/>
        <end position="742"/>
    </location>
</feature>
<evidence type="ECO:0000256" key="1">
    <source>
        <dbReference type="ARBA" id="ARBA00022737"/>
    </source>
</evidence>
<accession>J7IVA8</accession>
<dbReference type="eggNOG" id="ENOG502ZA5A">
    <property type="taxonomic scope" value="Bacteria"/>
</dbReference>
<reference evidence="4 5" key="1">
    <citation type="journal article" date="2012" name="J. Bacteriol.">
        <title>Complete genome sequences of Desulfosporosinus orientis DSM765T, Desulfosporosinus youngiae DSM17734T, Desulfosporosinus meridiei DSM13257T, and Desulfosporosinus acidiphilus DSM22704T.</title>
        <authorList>
            <person name="Pester M."/>
            <person name="Brambilla E."/>
            <person name="Alazard D."/>
            <person name="Rattei T."/>
            <person name="Weinmaier T."/>
            <person name="Han J."/>
            <person name="Lucas S."/>
            <person name="Lapidus A."/>
            <person name="Cheng J.F."/>
            <person name="Goodwin L."/>
            <person name="Pitluck S."/>
            <person name="Peters L."/>
            <person name="Ovchinnikova G."/>
            <person name="Teshima H."/>
            <person name="Detter J.C."/>
            <person name="Han C.S."/>
            <person name="Tapia R."/>
            <person name="Land M.L."/>
            <person name="Hauser L."/>
            <person name="Kyrpides N.C."/>
            <person name="Ivanova N.N."/>
            <person name="Pagani I."/>
            <person name="Huntmann M."/>
            <person name="Wei C.L."/>
            <person name="Davenport K.W."/>
            <person name="Daligault H."/>
            <person name="Chain P.S."/>
            <person name="Chen A."/>
            <person name="Mavromatis K."/>
            <person name="Markowitz V."/>
            <person name="Szeto E."/>
            <person name="Mikhailova N."/>
            <person name="Pati A."/>
            <person name="Wagner M."/>
            <person name="Woyke T."/>
            <person name="Ollivier B."/>
            <person name="Klenk H.P."/>
            <person name="Spring S."/>
            <person name="Loy A."/>
        </authorList>
    </citation>
    <scope>NUCLEOTIDE SEQUENCE [LARGE SCALE GENOMIC DNA]</scope>
    <source>
        <strain evidence="5">ATCC BAA-275 / DSM 13257 / NCIMB 13706 / S10</strain>
    </source>
</reference>
<reference evidence="5" key="2">
    <citation type="submission" date="2012-08" db="EMBL/GenBank/DDBJ databases">
        <title>Finished genome of Desulfosporosinus meridiei DSM 13257.</title>
        <authorList>
            <person name="Huntemann M."/>
            <person name="Wei C.-L."/>
            <person name="Han J."/>
            <person name="Detter J.C."/>
            <person name="Han C."/>
            <person name="Davenport K."/>
            <person name="Daligault H."/>
            <person name="Erkkila T."/>
            <person name="Gu W."/>
            <person name="Munk A.C.C."/>
            <person name="Teshima H."/>
            <person name="Xu Y."/>
            <person name="Chain P."/>
            <person name="Tapia R."/>
            <person name="Chen A."/>
            <person name="Krypides N."/>
            <person name="Mavromatis K."/>
            <person name="Markowitz V."/>
            <person name="Szeto E."/>
            <person name="Ivanova N."/>
            <person name="Mikhailova N."/>
            <person name="Ovchinnikova G."/>
            <person name="Pagani I."/>
            <person name="Pati A."/>
            <person name="Goodwin L."/>
            <person name="Peters L."/>
            <person name="Pitluck S."/>
            <person name="Woyke T."/>
            <person name="Pester M."/>
            <person name="Spring S."/>
            <person name="Ollivier B."/>
            <person name="Rattei T."/>
            <person name="Klenk H.-P."/>
            <person name="Wagner M."/>
            <person name="Loy A."/>
        </authorList>
    </citation>
    <scope>NUCLEOTIDE SEQUENCE [LARGE SCALE GENOMIC DNA]</scope>
    <source>
        <strain evidence="5">ATCC BAA-275 / DSM 13257 / NCIMB 13706 / S10</strain>
    </source>
</reference>
<keyword evidence="5" id="KW-1185">Reference proteome</keyword>
<dbReference type="InterPro" id="IPR032599">
    <property type="entry name" value="YcdB/YcdC_rep_domain"/>
</dbReference>
<feature type="signal peptide" evidence="2">
    <location>
        <begin position="1"/>
        <end position="24"/>
    </location>
</feature>
<keyword evidence="2" id="KW-0732">Signal</keyword>
<dbReference type="AlphaFoldDB" id="J7IVA8"/>
<feature type="chain" id="PRO_5039659303" description="SLH domain-containing protein" evidence="2">
    <location>
        <begin position="25"/>
        <end position="742"/>
    </location>
</feature>
<dbReference type="HOGENOM" id="CLU_019560_0_0_9"/>
<dbReference type="Proteomes" id="UP000005262">
    <property type="component" value="Chromosome"/>
</dbReference>
<dbReference type="RefSeq" id="WP_014903003.1">
    <property type="nucleotide sequence ID" value="NC_018515.1"/>
</dbReference>
<dbReference type="OrthoDB" id="2473368at2"/>
<name>J7IVA8_DESMD</name>
<organism evidence="4 5">
    <name type="scientific">Desulfosporosinus meridiei (strain ATCC BAA-275 / DSM 13257 / KCTC 12902 / NCIMB 13706 / S10)</name>
    <dbReference type="NCBI Taxonomy" id="768704"/>
    <lineage>
        <taxon>Bacteria</taxon>
        <taxon>Bacillati</taxon>
        <taxon>Bacillota</taxon>
        <taxon>Clostridia</taxon>
        <taxon>Eubacteriales</taxon>
        <taxon>Desulfitobacteriaceae</taxon>
        <taxon>Desulfosporosinus</taxon>
    </lineage>
</organism>